<proteinExistence type="predicted"/>
<dbReference type="SFLD" id="SFLDG01144">
    <property type="entry name" value="C2.B.4:_PGP_Like"/>
    <property type="match status" value="1"/>
</dbReference>
<dbReference type="Gene3D" id="3.40.50.1000">
    <property type="entry name" value="HAD superfamily/HAD-like"/>
    <property type="match status" value="1"/>
</dbReference>
<dbReference type="SFLD" id="SFLDG01140">
    <property type="entry name" value="C2.B:_Phosphomannomutase_and_P"/>
    <property type="match status" value="1"/>
</dbReference>
<dbReference type="CDD" id="cd07516">
    <property type="entry name" value="HAD_Pase"/>
    <property type="match status" value="1"/>
</dbReference>
<name>A0ABS4ME97_9LACO</name>
<dbReference type="PROSITE" id="PS01228">
    <property type="entry name" value="COF_1"/>
    <property type="match status" value="1"/>
</dbReference>
<dbReference type="Pfam" id="PF08282">
    <property type="entry name" value="Hydrolase_3"/>
    <property type="match status" value="1"/>
</dbReference>
<dbReference type="NCBIfam" id="TIGR00099">
    <property type="entry name" value="Cof-subfamily"/>
    <property type="match status" value="1"/>
</dbReference>
<dbReference type="InterPro" id="IPR023214">
    <property type="entry name" value="HAD_sf"/>
</dbReference>
<dbReference type="SFLD" id="SFLDS00003">
    <property type="entry name" value="Haloacid_Dehalogenase"/>
    <property type="match status" value="1"/>
</dbReference>
<keyword evidence="2" id="KW-1185">Reference proteome</keyword>
<dbReference type="InterPro" id="IPR000150">
    <property type="entry name" value="Cof"/>
</dbReference>
<dbReference type="NCBIfam" id="TIGR01484">
    <property type="entry name" value="HAD-SF-IIB"/>
    <property type="match status" value="1"/>
</dbReference>
<dbReference type="InterPro" id="IPR036412">
    <property type="entry name" value="HAD-like_sf"/>
</dbReference>
<gene>
    <name evidence="1" type="ORF">J2Z60_000880</name>
</gene>
<dbReference type="PANTHER" id="PTHR10000:SF8">
    <property type="entry name" value="HAD SUPERFAMILY HYDROLASE-LIKE, TYPE 3"/>
    <property type="match status" value="1"/>
</dbReference>
<organism evidence="1 2">
    <name type="scientific">Lactobacillus colini</name>
    <dbReference type="NCBI Taxonomy" id="1819254"/>
    <lineage>
        <taxon>Bacteria</taxon>
        <taxon>Bacillati</taxon>
        <taxon>Bacillota</taxon>
        <taxon>Bacilli</taxon>
        <taxon>Lactobacillales</taxon>
        <taxon>Lactobacillaceae</taxon>
        <taxon>Lactobacillus</taxon>
    </lineage>
</organism>
<dbReference type="RefSeq" id="WP_209686448.1">
    <property type="nucleotide sequence ID" value="NZ_JAGGLU010000003.1"/>
</dbReference>
<dbReference type="InterPro" id="IPR006379">
    <property type="entry name" value="HAD-SF_hydro_IIB"/>
</dbReference>
<reference evidence="1 2" key="1">
    <citation type="submission" date="2021-03" db="EMBL/GenBank/DDBJ databases">
        <title>Genomic Encyclopedia of Type Strains, Phase IV (KMG-IV): sequencing the most valuable type-strain genomes for metagenomic binning, comparative biology and taxonomic classification.</title>
        <authorList>
            <person name="Goeker M."/>
        </authorList>
    </citation>
    <scope>NUCLEOTIDE SEQUENCE [LARGE SCALE GENOMIC DNA]</scope>
    <source>
        <strain evidence="1 2">DSM 101872</strain>
    </source>
</reference>
<sequence>MSIKLLAVDLDGTLLNSDQKISSQTKSALQKAAKLGINVVPCSGRPFPGVKGYLDELGLAGDNQYAVTFNGALVFNLKGDILVKDLHSYQDLLYFKQVAQEYQMPLHVELEDRFVTLEHFINYHMSRESWLTKMPIDVKTLAEIPKNFHFTKAMYTGDPDRIKEFLAEMPQEIFTKYNVSTSDETLVEINTSTASKGHALLELGRELGIKPEETMIFGDQKNDISMFNVAGFKKVAMGNAIEEIKQRADFVTRSNDEDGIAYALKQLVF</sequence>
<dbReference type="Gene3D" id="3.30.1240.10">
    <property type="match status" value="1"/>
</dbReference>
<protein>
    <submittedName>
        <fullName evidence="1">Cof subfamily protein (Haloacid dehalogenase superfamily)</fullName>
    </submittedName>
</protein>
<comment type="caution">
    <text evidence="1">The sequence shown here is derived from an EMBL/GenBank/DDBJ whole genome shotgun (WGS) entry which is preliminary data.</text>
</comment>
<accession>A0ABS4ME97</accession>
<dbReference type="EMBL" id="JAGGLU010000003">
    <property type="protein sequence ID" value="MBP2057709.1"/>
    <property type="molecule type" value="Genomic_DNA"/>
</dbReference>
<dbReference type="SUPFAM" id="SSF56784">
    <property type="entry name" value="HAD-like"/>
    <property type="match status" value="1"/>
</dbReference>
<evidence type="ECO:0000313" key="1">
    <source>
        <dbReference type="EMBL" id="MBP2057709.1"/>
    </source>
</evidence>
<dbReference type="Proteomes" id="UP001519292">
    <property type="component" value="Unassembled WGS sequence"/>
</dbReference>
<evidence type="ECO:0000313" key="2">
    <source>
        <dbReference type="Proteomes" id="UP001519292"/>
    </source>
</evidence>
<dbReference type="PANTHER" id="PTHR10000">
    <property type="entry name" value="PHOSPHOSERINE PHOSPHATASE"/>
    <property type="match status" value="1"/>
</dbReference>